<dbReference type="PROSITE" id="PS50017">
    <property type="entry name" value="DEATH_DOMAIN"/>
    <property type="match status" value="1"/>
</dbReference>
<keyword evidence="7 12" id="KW-0472">Membrane</keyword>
<organism evidence="16 17">
    <name type="scientific">Paragonimus skrjabini miyazakii</name>
    <dbReference type="NCBI Taxonomy" id="59628"/>
    <lineage>
        <taxon>Eukaryota</taxon>
        <taxon>Metazoa</taxon>
        <taxon>Spiralia</taxon>
        <taxon>Lophotrochozoa</taxon>
        <taxon>Platyhelminthes</taxon>
        <taxon>Trematoda</taxon>
        <taxon>Digenea</taxon>
        <taxon>Plagiorchiida</taxon>
        <taxon>Troglotremata</taxon>
        <taxon>Troglotrematidae</taxon>
        <taxon>Paragonimus</taxon>
    </lineage>
</organism>
<evidence type="ECO:0000256" key="9">
    <source>
        <dbReference type="ARBA" id="ARBA00023170"/>
    </source>
</evidence>
<evidence type="ECO:0000259" key="14">
    <source>
        <dbReference type="PROSITE" id="PS50835"/>
    </source>
</evidence>
<keyword evidence="11 12" id="KW-0393">Immunoglobulin domain</keyword>
<sequence length="1274" mass="142328">MYLKADVVRLLLCVLTRAFAIPVLHTIGVQARNLDREQRSAPTLDGLVRDGQTVVNLNLNQDDVETDPIPESTGTKQRIFHSSPVHIWPGHDNGNILDINWDPNPPKKLDSQKDLVQPDETHLEGVPFFIQHPKPLYYTMKGHPATIECVAEPVSHAVIECAEQVIPYKGPEDSGRLKVTRLDSDNRPDPEGKRWKLELQVRAKEVEEWFDSYACRCEAWNKVIELQRPKKVVSQEAIIVEAYLERKFQLEPVSTDLTIGKRLVLTCIAPKGKPDPEVYWLKDGKRVNRETFPQMLINDYDHLIIENVTMHDGGNYTCVAECLGLEYRYATAKVTILSPVSITTSTPEKLGRYSDSWTEWRSCVWLISPSTSPICQQSRYRTCSPEWSNKSLIKEKSAEFIKTDNLPRVFVEYCPQPWIQTRNCSLAECTATTNTRELNTKVGASASTEITDFHHPLRTREIIVYVCIFLSLAIVLGIIAMVIAGRRGIHCTNGLFPIYNCCFQERNSFSTRKNGLLNKDPLLMNDFKPSNMTIKNLRAHEPGQFTNDGRFVSGHLTMNEPKPMFMQYNEPANSICPRYPTSMYGLPADIMGLQNLLQPGSVNNGNFIVSSQSVIPVVCGEPTSQLTKPLISMNGSCHPNVSDGMGNHADSTLEAHYLLTNANAISTNAMPISANSPETNMQGNMIIPNAEFGSFSPKLTYINQSPPNASSGNEVQDENLKLPQTFSGSAVSSLFTDSSAGHSSVNTTTNTTAIGSRNADSSNGSPCLPINNYLQPTNNGLPQLEHNEIYKEELQDLDAMISTTVTEKGGVLRLKESGVALYIPQGAVRSNVQEHVYLAVCRDDRQRPVLRDTQTLLSPVVQFGPANIRLLTHVIMTLPHCAELDDTCWFIRLLATSPKAETKQGEQTQLEKLMDNSALYATTNIMKIDENGANPVDTNQELNQWHEIFSIGFKAPGISWSESLTGVVCHLSRKTAHVIIQHPQRFCLIGESVGQVLVQRQKSLPMDPVAKHQVFNYLPAVKALRLAAFSGRLTPTMDYNIRVYVLPDTLDAIEHVLRVERQSDGHLVDRTRSFRFQDNGAGMFFQIGELSFGWRSRLHAKTQEIPFRHIWSGTQMSTLHCAFSLEHVDLTQMSVSCQIVVFQGTNRSQSETLHISSDAIMASKCQPMNVHGPLSSGIDGTNCMYRLPLNLKKQIILATESTSTGWVDLAKQLGFECLISQLSGTDCPTRQLLEIWESIHPNGLALNKLKFALQNIGRSEYANLLTLELMVTWD</sequence>
<evidence type="ECO:0000256" key="8">
    <source>
        <dbReference type="ARBA" id="ARBA00023157"/>
    </source>
</evidence>
<dbReference type="SUPFAM" id="SSF47986">
    <property type="entry name" value="DEATH domain"/>
    <property type="match status" value="1"/>
</dbReference>
<dbReference type="InterPro" id="IPR011029">
    <property type="entry name" value="DEATH-like_dom_sf"/>
</dbReference>
<dbReference type="GO" id="GO:0005886">
    <property type="term" value="C:plasma membrane"/>
    <property type="evidence" value="ECO:0007669"/>
    <property type="project" value="UniProtKB-SubCell"/>
</dbReference>
<dbReference type="PANTHER" id="PTHR12582:SF47">
    <property type="entry name" value="NETRIN RECEPTOR UNC-5"/>
    <property type="match status" value="1"/>
</dbReference>
<dbReference type="Pfam" id="PF25609">
    <property type="entry name" value="Unc5_NetrinR_N"/>
    <property type="match status" value="1"/>
</dbReference>
<evidence type="ECO:0000256" key="11">
    <source>
        <dbReference type="ARBA" id="ARBA00023319"/>
    </source>
</evidence>
<name>A0A8S9ZC58_9TREM</name>
<dbReference type="EMBL" id="JTDE01000212">
    <property type="protein sequence ID" value="KAF7261958.1"/>
    <property type="molecule type" value="Genomic_DNA"/>
</dbReference>
<evidence type="ECO:0000256" key="1">
    <source>
        <dbReference type="ARBA" id="ARBA00004479"/>
    </source>
</evidence>
<dbReference type="InterPro" id="IPR013783">
    <property type="entry name" value="Ig-like_fold"/>
</dbReference>
<evidence type="ECO:0000259" key="13">
    <source>
        <dbReference type="PROSITE" id="PS50017"/>
    </source>
</evidence>
<accession>A0A8S9ZC58</accession>
<dbReference type="Proteomes" id="UP000822476">
    <property type="component" value="Unassembled WGS sequence"/>
</dbReference>
<gene>
    <name evidence="16" type="ORF">EG68_00745</name>
</gene>
<evidence type="ECO:0000256" key="5">
    <source>
        <dbReference type="ARBA" id="ARBA00022729"/>
    </source>
</evidence>
<dbReference type="SMART" id="SM00408">
    <property type="entry name" value="IGc2"/>
    <property type="match status" value="1"/>
</dbReference>
<dbReference type="InterPro" id="IPR000906">
    <property type="entry name" value="ZU5_dom"/>
</dbReference>
<evidence type="ECO:0000256" key="7">
    <source>
        <dbReference type="ARBA" id="ARBA00023136"/>
    </source>
</evidence>
<dbReference type="Gene3D" id="2.60.220.30">
    <property type="match status" value="1"/>
</dbReference>
<keyword evidence="4 12" id="KW-0812">Transmembrane</keyword>
<evidence type="ECO:0000256" key="6">
    <source>
        <dbReference type="ARBA" id="ARBA00022989"/>
    </source>
</evidence>
<dbReference type="PANTHER" id="PTHR12582">
    <property type="entry name" value="NETRIN RECEPTOR UNC5"/>
    <property type="match status" value="1"/>
</dbReference>
<dbReference type="InterPro" id="IPR003598">
    <property type="entry name" value="Ig_sub2"/>
</dbReference>
<feature type="domain" description="Death" evidence="13">
    <location>
        <begin position="1206"/>
        <end position="1269"/>
    </location>
</feature>
<comment type="caution">
    <text evidence="16">The sequence shown here is derived from an EMBL/GenBank/DDBJ whole genome shotgun (WGS) entry which is preliminary data.</text>
</comment>
<evidence type="ECO:0000259" key="15">
    <source>
        <dbReference type="PROSITE" id="PS51145"/>
    </source>
</evidence>
<keyword evidence="9 12" id="KW-0675">Receptor</keyword>
<comment type="subcellular location">
    <subcellularLocation>
        <location evidence="12">Cell membrane</location>
        <topology evidence="12">Single-pass type I membrane protein</topology>
    </subcellularLocation>
    <subcellularLocation>
        <location evidence="1">Membrane</location>
        <topology evidence="1">Single-pass type I membrane protein</topology>
    </subcellularLocation>
</comment>
<dbReference type="InterPro" id="IPR007110">
    <property type="entry name" value="Ig-like_dom"/>
</dbReference>
<evidence type="ECO:0000313" key="16">
    <source>
        <dbReference type="EMBL" id="KAF7261958.1"/>
    </source>
</evidence>
<keyword evidence="6 12" id="KW-1133">Transmembrane helix</keyword>
<dbReference type="Pfam" id="PF13927">
    <property type="entry name" value="Ig_3"/>
    <property type="match status" value="1"/>
</dbReference>
<reference evidence="16" key="1">
    <citation type="submission" date="2019-07" db="EMBL/GenBank/DDBJ databases">
        <title>Annotation for the trematode Paragonimus miyazaki's.</title>
        <authorList>
            <person name="Choi Y.-J."/>
        </authorList>
    </citation>
    <scope>NUCLEOTIDE SEQUENCE</scope>
    <source>
        <strain evidence="16">Japan</strain>
    </source>
</reference>
<evidence type="ECO:0000256" key="3">
    <source>
        <dbReference type="ARBA" id="ARBA00022473"/>
    </source>
</evidence>
<dbReference type="Pfam" id="PF00531">
    <property type="entry name" value="Death"/>
    <property type="match status" value="1"/>
</dbReference>
<keyword evidence="5 12" id="KW-0732">Signal</keyword>
<comment type="function">
    <text evidence="12">Receptor for netrin required for axon guidance. Mediates axon repulsion of neuronal growth cones in the developing nervous system upon ligand binding.</text>
</comment>
<dbReference type="Pfam" id="PF00791">
    <property type="entry name" value="ZU5"/>
    <property type="match status" value="1"/>
</dbReference>
<keyword evidence="3 12" id="KW-0217">Developmental protein</keyword>
<dbReference type="InterPro" id="IPR033772">
    <property type="entry name" value="UPA"/>
</dbReference>
<dbReference type="PROSITE" id="PS51145">
    <property type="entry name" value="ZU5"/>
    <property type="match status" value="1"/>
</dbReference>
<dbReference type="SUPFAM" id="SSF48726">
    <property type="entry name" value="Immunoglobulin"/>
    <property type="match status" value="1"/>
</dbReference>
<protein>
    <recommendedName>
        <fullName evidence="12">Netrin receptor UNC5</fullName>
    </recommendedName>
</protein>
<evidence type="ECO:0000256" key="12">
    <source>
        <dbReference type="RuleBase" id="RU367033"/>
    </source>
</evidence>
<evidence type="ECO:0000256" key="10">
    <source>
        <dbReference type="ARBA" id="ARBA00023180"/>
    </source>
</evidence>
<dbReference type="Pfam" id="PF17217">
    <property type="entry name" value="UPA"/>
    <property type="match status" value="1"/>
</dbReference>
<dbReference type="InterPro" id="IPR036179">
    <property type="entry name" value="Ig-like_dom_sf"/>
</dbReference>
<dbReference type="Gene3D" id="2.60.40.10">
    <property type="entry name" value="Immunoglobulins"/>
    <property type="match status" value="2"/>
</dbReference>
<keyword evidence="8" id="KW-1015">Disulfide bond</keyword>
<dbReference type="OrthoDB" id="5973910at2759"/>
<keyword evidence="17" id="KW-1185">Reference proteome</keyword>
<dbReference type="InterPro" id="IPR037936">
    <property type="entry name" value="UNC5A-D"/>
</dbReference>
<evidence type="ECO:0000313" key="17">
    <source>
        <dbReference type="Proteomes" id="UP000822476"/>
    </source>
</evidence>
<dbReference type="InterPro" id="IPR057755">
    <property type="entry name" value="UNC5A-D-like_N"/>
</dbReference>
<proteinExistence type="inferred from homology"/>
<comment type="similarity">
    <text evidence="2 12">Belongs to the unc-5 family.</text>
</comment>
<feature type="chain" id="PRO_5035966762" description="Netrin receptor UNC5" evidence="12">
    <location>
        <begin position="21"/>
        <end position="1274"/>
    </location>
</feature>
<evidence type="ECO:0000256" key="2">
    <source>
        <dbReference type="ARBA" id="ARBA00009844"/>
    </source>
</evidence>
<dbReference type="InterPro" id="IPR003599">
    <property type="entry name" value="Ig_sub"/>
</dbReference>
<dbReference type="Gene3D" id="1.10.533.10">
    <property type="entry name" value="Death Domain, Fas"/>
    <property type="match status" value="1"/>
</dbReference>
<feature type="signal peptide" evidence="12">
    <location>
        <begin position="1"/>
        <end position="20"/>
    </location>
</feature>
<dbReference type="AlphaFoldDB" id="A0A8S9ZC58"/>
<keyword evidence="10" id="KW-0325">Glycoprotein</keyword>
<evidence type="ECO:0000256" key="4">
    <source>
        <dbReference type="ARBA" id="ARBA00022692"/>
    </source>
</evidence>
<dbReference type="PROSITE" id="PS50835">
    <property type="entry name" value="IG_LIKE"/>
    <property type="match status" value="1"/>
</dbReference>
<dbReference type="SMART" id="SM00218">
    <property type="entry name" value="ZU5"/>
    <property type="match status" value="1"/>
</dbReference>
<feature type="transmembrane region" description="Helical" evidence="12">
    <location>
        <begin position="462"/>
        <end position="484"/>
    </location>
</feature>
<feature type="domain" description="ZU5" evidence="15">
    <location>
        <begin position="799"/>
        <end position="992"/>
    </location>
</feature>
<dbReference type="GO" id="GO:0005042">
    <property type="term" value="F:netrin receptor activity"/>
    <property type="evidence" value="ECO:0007669"/>
    <property type="project" value="UniProtKB-UniRule"/>
</dbReference>
<dbReference type="InterPro" id="IPR000488">
    <property type="entry name" value="Death_dom"/>
</dbReference>
<dbReference type="SMART" id="SM00409">
    <property type="entry name" value="IG"/>
    <property type="match status" value="1"/>
</dbReference>
<feature type="domain" description="Ig-like" evidence="14">
    <location>
        <begin position="229"/>
        <end position="335"/>
    </location>
</feature>